<dbReference type="AlphaFoldDB" id="A0A8J8N9F0"/>
<proteinExistence type="predicted"/>
<evidence type="ECO:0000313" key="1">
    <source>
        <dbReference type="EMBL" id="TNV70793.1"/>
    </source>
</evidence>
<protein>
    <submittedName>
        <fullName evidence="1">Uncharacterized protein</fullName>
    </submittedName>
</protein>
<dbReference type="PROSITE" id="PS51257">
    <property type="entry name" value="PROKAR_LIPOPROTEIN"/>
    <property type="match status" value="1"/>
</dbReference>
<keyword evidence="2" id="KW-1185">Reference proteome</keyword>
<gene>
    <name evidence="1" type="ORF">FGO68_gene6314</name>
</gene>
<reference evidence="1" key="1">
    <citation type="submission" date="2019-06" db="EMBL/GenBank/DDBJ databases">
        <authorList>
            <person name="Zheng W."/>
        </authorList>
    </citation>
    <scope>NUCLEOTIDE SEQUENCE</scope>
    <source>
        <strain evidence="1">QDHG01</strain>
    </source>
</reference>
<comment type="caution">
    <text evidence="1">The sequence shown here is derived from an EMBL/GenBank/DDBJ whole genome shotgun (WGS) entry which is preliminary data.</text>
</comment>
<sequence>MSTQRVHAIAQVLSDSEINAGNSDYYLTICGSSSCFRLFLARAGSDQRCDRPYRCLRLSKQPPRQAQQSSQLFISRFRYT</sequence>
<organism evidence="1 2">
    <name type="scientific">Halteria grandinella</name>
    <dbReference type="NCBI Taxonomy" id="5974"/>
    <lineage>
        <taxon>Eukaryota</taxon>
        <taxon>Sar</taxon>
        <taxon>Alveolata</taxon>
        <taxon>Ciliophora</taxon>
        <taxon>Intramacronucleata</taxon>
        <taxon>Spirotrichea</taxon>
        <taxon>Stichotrichia</taxon>
        <taxon>Sporadotrichida</taxon>
        <taxon>Halteriidae</taxon>
        <taxon>Halteria</taxon>
    </lineage>
</organism>
<dbReference type="EMBL" id="RRYP01032723">
    <property type="protein sequence ID" value="TNV70793.1"/>
    <property type="molecule type" value="Genomic_DNA"/>
</dbReference>
<accession>A0A8J8N9F0</accession>
<dbReference type="Proteomes" id="UP000785679">
    <property type="component" value="Unassembled WGS sequence"/>
</dbReference>
<name>A0A8J8N9F0_HALGN</name>
<evidence type="ECO:0000313" key="2">
    <source>
        <dbReference type="Proteomes" id="UP000785679"/>
    </source>
</evidence>